<dbReference type="SUPFAM" id="SSF53335">
    <property type="entry name" value="S-adenosyl-L-methionine-dependent methyltransferases"/>
    <property type="match status" value="1"/>
</dbReference>
<evidence type="ECO:0000259" key="1">
    <source>
        <dbReference type="Pfam" id="PF13649"/>
    </source>
</evidence>
<dbReference type="PANTHER" id="PTHR43591">
    <property type="entry name" value="METHYLTRANSFERASE"/>
    <property type="match status" value="1"/>
</dbReference>
<dbReference type="GO" id="GO:0008168">
    <property type="term" value="F:methyltransferase activity"/>
    <property type="evidence" value="ECO:0007669"/>
    <property type="project" value="UniProtKB-KW"/>
</dbReference>
<evidence type="ECO:0000313" key="3">
    <source>
        <dbReference type="Proteomes" id="UP000800039"/>
    </source>
</evidence>
<dbReference type="GO" id="GO:0032259">
    <property type="term" value="P:methylation"/>
    <property type="evidence" value="ECO:0007669"/>
    <property type="project" value="UniProtKB-KW"/>
</dbReference>
<sequence>MKDSYDAIAETYAAQFTTADDPIRLDYLKRLVSQLQLTGRDAGDILELGCGAGVPATKFLLQMDNPTVHVTGNDISTSQLDRARSNLAQYGKRLTLVEGDMLSLSFPNDSFDAVTGFYSIIHLPRDEQTELMHKIVQWLKPGGLFLANFSATEFSSQEAENWLGQDKGWMFWSGWGEEKSVKMVADVGLNVIVKELRQATGDAKFLWVLARKNNGQHPII</sequence>
<dbReference type="Proteomes" id="UP000800039">
    <property type="component" value="Unassembled WGS sequence"/>
</dbReference>
<keyword evidence="3" id="KW-1185">Reference proteome</keyword>
<keyword evidence="2" id="KW-0808">Transferase</keyword>
<reference evidence="2" key="1">
    <citation type="submission" date="2020-01" db="EMBL/GenBank/DDBJ databases">
        <authorList>
            <consortium name="DOE Joint Genome Institute"/>
            <person name="Haridas S."/>
            <person name="Albert R."/>
            <person name="Binder M."/>
            <person name="Bloem J."/>
            <person name="Labutti K."/>
            <person name="Salamov A."/>
            <person name="Andreopoulos B."/>
            <person name="Baker S.E."/>
            <person name="Barry K."/>
            <person name="Bills G."/>
            <person name="Bluhm B.H."/>
            <person name="Cannon C."/>
            <person name="Castanera R."/>
            <person name="Culley D.E."/>
            <person name="Daum C."/>
            <person name="Ezra D."/>
            <person name="Gonzalez J.B."/>
            <person name="Henrissat B."/>
            <person name="Kuo A."/>
            <person name="Liang C."/>
            <person name="Lipzen A."/>
            <person name="Lutzoni F."/>
            <person name="Magnuson J."/>
            <person name="Mondo S."/>
            <person name="Nolan M."/>
            <person name="Ohm R."/>
            <person name="Pangilinan J."/>
            <person name="Park H.-J."/>
            <person name="Ramirez L."/>
            <person name="Alfaro M."/>
            <person name="Sun H."/>
            <person name="Tritt A."/>
            <person name="Yoshinaga Y."/>
            <person name="Zwiers L.-H."/>
            <person name="Turgeon B.G."/>
            <person name="Goodwin S.B."/>
            <person name="Spatafora J.W."/>
            <person name="Crous P.W."/>
            <person name="Grigoriev I.V."/>
        </authorList>
    </citation>
    <scope>NUCLEOTIDE SEQUENCE</scope>
    <source>
        <strain evidence="2">CBS 394.84</strain>
    </source>
</reference>
<dbReference type="AlphaFoldDB" id="A0A9P4GHE7"/>
<gene>
    <name evidence="2" type="ORF">K460DRAFT_366138</name>
</gene>
<dbReference type="InterPro" id="IPR029063">
    <property type="entry name" value="SAM-dependent_MTases_sf"/>
</dbReference>
<evidence type="ECO:0000313" key="2">
    <source>
        <dbReference type="EMBL" id="KAF1845261.1"/>
    </source>
</evidence>
<organism evidence="2 3">
    <name type="scientific">Cucurbitaria berberidis CBS 394.84</name>
    <dbReference type="NCBI Taxonomy" id="1168544"/>
    <lineage>
        <taxon>Eukaryota</taxon>
        <taxon>Fungi</taxon>
        <taxon>Dikarya</taxon>
        <taxon>Ascomycota</taxon>
        <taxon>Pezizomycotina</taxon>
        <taxon>Dothideomycetes</taxon>
        <taxon>Pleosporomycetidae</taxon>
        <taxon>Pleosporales</taxon>
        <taxon>Pleosporineae</taxon>
        <taxon>Cucurbitariaceae</taxon>
        <taxon>Cucurbitaria</taxon>
    </lineage>
</organism>
<dbReference type="CDD" id="cd02440">
    <property type="entry name" value="AdoMet_MTases"/>
    <property type="match status" value="1"/>
</dbReference>
<dbReference type="InterPro" id="IPR041698">
    <property type="entry name" value="Methyltransf_25"/>
</dbReference>
<dbReference type="OrthoDB" id="540004at2759"/>
<feature type="domain" description="Methyltransferase" evidence="1">
    <location>
        <begin position="45"/>
        <end position="143"/>
    </location>
</feature>
<comment type="caution">
    <text evidence="2">The sequence shown here is derived from an EMBL/GenBank/DDBJ whole genome shotgun (WGS) entry which is preliminary data.</text>
</comment>
<dbReference type="Gene3D" id="3.40.50.150">
    <property type="entry name" value="Vaccinia Virus protein VP39"/>
    <property type="match status" value="1"/>
</dbReference>
<dbReference type="EMBL" id="ML976616">
    <property type="protein sequence ID" value="KAF1845261.1"/>
    <property type="molecule type" value="Genomic_DNA"/>
</dbReference>
<keyword evidence="2" id="KW-0489">Methyltransferase</keyword>
<dbReference type="RefSeq" id="XP_040787824.1">
    <property type="nucleotide sequence ID" value="XM_040933308.1"/>
</dbReference>
<protein>
    <submittedName>
        <fullName evidence="2">S-adenosyl-L-methionine-dependent methyltransferase</fullName>
    </submittedName>
</protein>
<accession>A0A9P4GHE7</accession>
<dbReference type="GeneID" id="63850559"/>
<name>A0A9P4GHE7_9PLEO</name>
<dbReference type="Pfam" id="PF13649">
    <property type="entry name" value="Methyltransf_25"/>
    <property type="match status" value="1"/>
</dbReference>
<proteinExistence type="predicted"/>